<organism evidence="2 3">
    <name type="scientific">Porites evermanni</name>
    <dbReference type="NCBI Taxonomy" id="104178"/>
    <lineage>
        <taxon>Eukaryota</taxon>
        <taxon>Metazoa</taxon>
        <taxon>Cnidaria</taxon>
        <taxon>Anthozoa</taxon>
        <taxon>Hexacorallia</taxon>
        <taxon>Scleractinia</taxon>
        <taxon>Fungiina</taxon>
        <taxon>Poritidae</taxon>
        <taxon>Porites</taxon>
    </lineage>
</organism>
<dbReference type="Pfam" id="PF26215">
    <property type="entry name" value="HTH_animal"/>
    <property type="match status" value="1"/>
</dbReference>
<accession>A0ABN8Q5M5</accession>
<reference evidence="2 3" key="1">
    <citation type="submission" date="2022-05" db="EMBL/GenBank/DDBJ databases">
        <authorList>
            <consortium name="Genoscope - CEA"/>
            <person name="William W."/>
        </authorList>
    </citation>
    <scope>NUCLEOTIDE SEQUENCE [LARGE SCALE GENOMIC DNA]</scope>
</reference>
<name>A0ABN8Q5M5_9CNID</name>
<evidence type="ECO:0000313" key="2">
    <source>
        <dbReference type="EMBL" id="CAH3157701.1"/>
    </source>
</evidence>
<dbReference type="PANTHER" id="PTHR21301">
    <property type="entry name" value="REVERSE TRANSCRIPTASE"/>
    <property type="match status" value="1"/>
</dbReference>
<protein>
    <recommendedName>
        <fullName evidence="1">Helix-turn-helix domain-containing protein</fullName>
    </recommendedName>
</protein>
<keyword evidence="3" id="KW-1185">Reference proteome</keyword>
<evidence type="ECO:0000313" key="3">
    <source>
        <dbReference type="Proteomes" id="UP001159427"/>
    </source>
</evidence>
<gene>
    <name evidence="2" type="ORF">PEVE_00002606</name>
</gene>
<dbReference type="InterPro" id="IPR058912">
    <property type="entry name" value="HTH_animal"/>
</dbReference>
<evidence type="ECO:0000259" key="1">
    <source>
        <dbReference type="Pfam" id="PF26215"/>
    </source>
</evidence>
<feature type="non-terminal residue" evidence="2">
    <location>
        <position position="1"/>
    </location>
</feature>
<dbReference type="PANTHER" id="PTHR21301:SF11">
    <property type="entry name" value="GIY-YIG DOMAIN-CONTAINING PROTEIN"/>
    <property type="match status" value="1"/>
</dbReference>
<sequence length="148" mass="17268">IPFLDTLITRREDGSIKLLVYRKATYTDQYLPFQLHHPLQHKIAVIRTLLERSDSIVPEEGDGKQEEEHIRTARHTYGYSDWAIKKLLEKINPRKIKHKKKARGVVTIPYVHSFTEKIQRIFTKHRVATVVKPQTTLLQVFSSPEGQS</sequence>
<proteinExistence type="predicted"/>
<comment type="caution">
    <text evidence="2">The sequence shown here is derived from an EMBL/GenBank/DDBJ whole genome shotgun (WGS) entry which is preliminary data.</text>
</comment>
<dbReference type="EMBL" id="CALNXI010001153">
    <property type="protein sequence ID" value="CAH3157701.1"/>
    <property type="molecule type" value="Genomic_DNA"/>
</dbReference>
<dbReference type="Proteomes" id="UP001159427">
    <property type="component" value="Unassembled WGS sequence"/>
</dbReference>
<feature type="domain" description="Helix-turn-helix" evidence="1">
    <location>
        <begin position="29"/>
        <end position="86"/>
    </location>
</feature>